<feature type="binding site" evidence="6">
    <location>
        <position position="37"/>
    </location>
    <ligand>
        <name>ATP</name>
        <dbReference type="ChEBI" id="CHEBI:30616"/>
    </ligand>
</feature>
<dbReference type="GeneID" id="20802177"/>
<dbReference type="SMART" id="SM00220">
    <property type="entry name" value="S_TKc"/>
    <property type="match status" value="1"/>
</dbReference>
<evidence type="ECO:0000256" key="5">
    <source>
        <dbReference type="ARBA" id="ARBA00022840"/>
    </source>
</evidence>
<keyword evidence="2" id="KW-0808">Transferase</keyword>
<keyword evidence="1" id="KW-0723">Serine/threonine-protein kinase</keyword>
<feature type="domain" description="Protein kinase" evidence="8">
    <location>
        <begin position="8"/>
        <end position="272"/>
    </location>
</feature>
<dbReference type="Gene3D" id="3.30.1120.30">
    <property type="entry name" value="POLO box domain"/>
    <property type="match status" value="1"/>
</dbReference>
<dbReference type="PANTHER" id="PTHR24345:SF91">
    <property type="entry name" value="SERINE_THREONINE-PROTEIN KINASE PLK4"/>
    <property type="match status" value="1"/>
</dbReference>
<keyword evidence="3 6" id="KW-0547">Nucleotide-binding</keyword>
<evidence type="ECO:0000256" key="7">
    <source>
        <dbReference type="SAM" id="MobiDB-lite"/>
    </source>
</evidence>
<accession>W4HC01</accession>
<dbReference type="Gene3D" id="1.10.510.10">
    <property type="entry name" value="Transferase(Phosphotransferase) domain 1"/>
    <property type="match status" value="1"/>
</dbReference>
<feature type="compositionally biased region" description="Low complexity" evidence="7">
    <location>
        <begin position="313"/>
        <end position="326"/>
    </location>
</feature>
<keyword evidence="5 6" id="KW-0067">ATP-binding</keyword>
<feature type="compositionally biased region" description="Polar residues" evidence="7">
    <location>
        <begin position="330"/>
        <end position="339"/>
    </location>
</feature>
<dbReference type="PROSITE" id="PS00108">
    <property type="entry name" value="PROTEIN_KINASE_ST"/>
    <property type="match status" value="1"/>
</dbReference>
<dbReference type="AlphaFoldDB" id="W4HC01"/>
<dbReference type="InterPro" id="IPR000719">
    <property type="entry name" value="Prot_kinase_dom"/>
</dbReference>
<dbReference type="RefSeq" id="XP_009821038.1">
    <property type="nucleotide sequence ID" value="XM_009822736.1"/>
</dbReference>
<feature type="compositionally biased region" description="Low complexity" evidence="7">
    <location>
        <begin position="364"/>
        <end position="376"/>
    </location>
</feature>
<dbReference type="InterPro" id="IPR017441">
    <property type="entry name" value="Protein_kinase_ATP_BS"/>
</dbReference>
<evidence type="ECO:0000256" key="2">
    <source>
        <dbReference type="ARBA" id="ARBA00022679"/>
    </source>
</evidence>
<evidence type="ECO:0000256" key="4">
    <source>
        <dbReference type="ARBA" id="ARBA00022777"/>
    </source>
</evidence>
<keyword evidence="4 9" id="KW-0418">Kinase</keyword>
<evidence type="ECO:0000313" key="9">
    <source>
        <dbReference type="EMBL" id="ETV88638.1"/>
    </source>
</evidence>
<dbReference type="GO" id="GO:0005524">
    <property type="term" value="F:ATP binding"/>
    <property type="evidence" value="ECO:0007669"/>
    <property type="project" value="UniProtKB-UniRule"/>
</dbReference>
<dbReference type="EMBL" id="KI913114">
    <property type="protein sequence ID" value="ETV88638.1"/>
    <property type="molecule type" value="Genomic_DNA"/>
</dbReference>
<dbReference type="STRING" id="112090.W4HC01"/>
<evidence type="ECO:0000259" key="8">
    <source>
        <dbReference type="PROSITE" id="PS50011"/>
    </source>
</evidence>
<organism evidence="9">
    <name type="scientific">Aphanomyces astaci</name>
    <name type="common">Crayfish plague agent</name>
    <dbReference type="NCBI Taxonomy" id="112090"/>
    <lineage>
        <taxon>Eukaryota</taxon>
        <taxon>Sar</taxon>
        <taxon>Stramenopiles</taxon>
        <taxon>Oomycota</taxon>
        <taxon>Saprolegniomycetes</taxon>
        <taxon>Saprolegniales</taxon>
        <taxon>Verrucalvaceae</taxon>
        <taxon>Aphanomyces</taxon>
    </lineage>
</organism>
<evidence type="ECO:0000256" key="6">
    <source>
        <dbReference type="PROSITE-ProRule" id="PRU10141"/>
    </source>
</evidence>
<dbReference type="InterPro" id="IPR011009">
    <property type="entry name" value="Kinase-like_dom_sf"/>
</dbReference>
<dbReference type="PROSITE" id="PS00107">
    <property type="entry name" value="PROTEIN_KINASE_ATP"/>
    <property type="match status" value="1"/>
</dbReference>
<dbReference type="PROSITE" id="PS50011">
    <property type="entry name" value="PROTEIN_KINASE_DOM"/>
    <property type="match status" value="1"/>
</dbReference>
<dbReference type="GO" id="GO:0005634">
    <property type="term" value="C:nucleus"/>
    <property type="evidence" value="ECO:0007669"/>
    <property type="project" value="TreeGrafter"/>
</dbReference>
<dbReference type="Pfam" id="PF00069">
    <property type="entry name" value="Pkinase"/>
    <property type="match status" value="1"/>
</dbReference>
<dbReference type="FunFam" id="1.10.510.10:FF:000571">
    <property type="entry name" value="Maternal embryonic leucine zipper kinase"/>
    <property type="match status" value="1"/>
</dbReference>
<dbReference type="SUPFAM" id="SSF56112">
    <property type="entry name" value="Protein kinase-like (PK-like)"/>
    <property type="match status" value="1"/>
</dbReference>
<feature type="compositionally biased region" description="Basic residues" evidence="7">
    <location>
        <begin position="340"/>
        <end position="351"/>
    </location>
</feature>
<dbReference type="InterPro" id="IPR036947">
    <property type="entry name" value="POLO_box_dom_sf"/>
</dbReference>
<feature type="region of interest" description="Disordered" evidence="7">
    <location>
        <begin position="304"/>
        <end position="381"/>
    </location>
</feature>
<evidence type="ECO:0000256" key="3">
    <source>
        <dbReference type="ARBA" id="ARBA00022741"/>
    </source>
</evidence>
<reference evidence="9" key="1">
    <citation type="submission" date="2013-12" db="EMBL/GenBank/DDBJ databases">
        <title>The Genome Sequence of Aphanomyces astaci APO3.</title>
        <authorList>
            <consortium name="The Broad Institute Genomics Platform"/>
            <person name="Russ C."/>
            <person name="Tyler B."/>
            <person name="van West P."/>
            <person name="Dieguez-Uribeondo J."/>
            <person name="Young S.K."/>
            <person name="Zeng Q."/>
            <person name="Gargeya S."/>
            <person name="Fitzgerald M."/>
            <person name="Abouelleil A."/>
            <person name="Alvarado L."/>
            <person name="Chapman S.B."/>
            <person name="Gainer-Dewar J."/>
            <person name="Goldberg J."/>
            <person name="Griggs A."/>
            <person name="Gujja S."/>
            <person name="Hansen M."/>
            <person name="Howarth C."/>
            <person name="Imamovic A."/>
            <person name="Ireland A."/>
            <person name="Larimer J."/>
            <person name="McCowan C."/>
            <person name="Murphy C."/>
            <person name="Pearson M."/>
            <person name="Poon T.W."/>
            <person name="Priest M."/>
            <person name="Roberts A."/>
            <person name="Saif S."/>
            <person name="Shea T."/>
            <person name="Sykes S."/>
            <person name="Wortman J."/>
            <person name="Nusbaum C."/>
            <person name="Birren B."/>
        </authorList>
    </citation>
    <scope>NUCLEOTIDE SEQUENCE [LARGE SCALE GENOMIC DNA]</scope>
    <source>
        <strain evidence="9">APO3</strain>
    </source>
</reference>
<protein>
    <submittedName>
        <fullName evidence="9">PLK protein kinase</fullName>
    </submittedName>
</protein>
<dbReference type="OrthoDB" id="10004143at2759"/>
<evidence type="ECO:0000256" key="1">
    <source>
        <dbReference type="ARBA" id="ARBA00022527"/>
    </source>
</evidence>
<proteinExistence type="predicted"/>
<dbReference type="PANTHER" id="PTHR24345">
    <property type="entry name" value="SERINE/THREONINE-PROTEIN KINASE PLK"/>
    <property type="match status" value="1"/>
</dbReference>
<dbReference type="GO" id="GO:0004674">
    <property type="term" value="F:protein serine/threonine kinase activity"/>
    <property type="evidence" value="ECO:0007669"/>
    <property type="project" value="UniProtKB-KW"/>
</dbReference>
<gene>
    <name evidence="9" type="ORF">H257_00181</name>
</gene>
<name>W4HC01_APHAT</name>
<sequence>MADSLHEYDLGDMVGSGSSAQVYWAHRVSNGELVAIKVLDKMQHALIRRQSQSMSKATGIQEIELQQKLNHPNVLQIIDVFEDARNAFLVLEPCLGGSLQSLLSRNDDNHRVPLDERRAQHYIRQLVAGIAYIHGQNVLHRDLKLSNILLTSDDVVKIADFGLATDLVTNQSPSTICGTPNFIAPEVLLGKAYTFSADLWSLGCMAYSLLVGTPPFQGQTVAQTLQNVGSADFRVAIPAALSPVAVDFLQCLLCGEPSKRTPCSVLIEHPWLHNSTSPVHHFFSRPSMLLGDDHASYSCNKATKMEGHDDASSPRPSVSSSIISVPLAQPSRNLRQQSIKLRRRRRRHRRERAPPPTKGISVLSSSSSSNGSASSSGDDDDADIAQLQTVLDKMALRRTSSINQHDDLLAEAADGPATRTTTTASSGVPVVASPVMTFTVEYHSILGRQRSPVSEFTCSRTSFGLELHGPDGTEPHIEYHLADGRIRGSAGTCFDVDFSSLPLADVSAAAVSTWIRLAQWCVAQLPVSDARIAVPDDTLEAMQRSEQLEASLRHHATPSKPTTRSTTSDAAAVVAVELAGVGVAESLEDGTLCLYFMDGAVLQVDDCASTVSYLPVGASTFDVFPLQSRSSDVTKTCDMPHQVSTRLKYVSLFIQEMKRQTQQQQRDYTCSSGP</sequence>
<dbReference type="VEuPathDB" id="FungiDB:H257_00181"/>
<dbReference type="InterPro" id="IPR008271">
    <property type="entry name" value="Ser/Thr_kinase_AS"/>
</dbReference>